<dbReference type="EMBL" id="BRYA01000115">
    <property type="protein sequence ID" value="GMI39950.1"/>
    <property type="molecule type" value="Genomic_DNA"/>
</dbReference>
<keyword evidence="4" id="KW-1185">Reference proteome</keyword>
<dbReference type="SMART" id="SM00153">
    <property type="entry name" value="VHP"/>
    <property type="match status" value="1"/>
</dbReference>
<organism evidence="3 4">
    <name type="scientific">Triparma columacea</name>
    <dbReference type="NCBI Taxonomy" id="722753"/>
    <lineage>
        <taxon>Eukaryota</taxon>
        <taxon>Sar</taxon>
        <taxon>Stramenopiles</taxon>
        <taxon>Ochrophyta</taxon>
        <taxon>Bolidophyceae</taxon>
        <taxon>Parmales</taxon>
        <taxon>Triparmaceae</taxon>
        <taxon>Triparma</taxon>
    </lineage>
</organism>
<comment type="caution">
    <text evidence="3">The sequence shown here is derived from an EMBL/GenBank/DDBJ whole genome shotgun (WGS) entry which is preliminary data.</text>
</comment>
<evidence type="ECO:0000313" key="3">
    <source>
        <dbReference type="EMBL" id="GMI39950.1"/>
    </source>
</evidence>
<evidence type="ECO:0000256" key="1">
    <source>
        <dbReference type="SAM" id="Coils"/>
    </source>
</evidence>
<gene>
    <name evidence="3" type="ORF">TrCOL_g4883</name>
</gene>
<dbReference type="Pfam" id="PF02209">
    <property type="entry name" value="VHP"/>
    <property type="match status" value="1"/>
</dbReference>
<dbReference type="InterPro" id="IPR003128">
    <property type="entry name" value="Villin_headpiece"/>
</dbReference>
<dbReference type="SUPFAM" id="SSF47050">
    <property type="entry name" value="VHP, Villin headpiece domain"/>
    <property type="match status" value="1"/>
</dbReference>
<name>A0A9W7GBW7_9STRA</name>
<keyword evidence="1" id="KW-0175">Coiled coil</keyword>
<feature type="coiled-coil region" evidence="1">
    <location>
        <begin position="137"/>
        <end position="164"/>
    </location>
</feature>
<accession>A0A9W7GBW7</accession>
<dbReference type="GO" id="GO:0003779">
    <property type="term" value="F:actin binding"/>
    <property type="evidence" value="ECO:0007669"/>
    <property type="project" value="InterPro"/>
</dbReference>
<dbReference type="Gene3D" id="1.10.950.10">
    <property type="entry name" value="Villin headpiece domain"/>
    <property type="match status" value="1"/>
</dbReference>
<dbReference type="InterPro" id="IPR036886">
    <property type="entry name" value="Villin_headpiece_dom_sf"/>
</dbReference>
<dbReference type="InterPro" id="IPR028011">
    <property type="entry name" value="DUF4476"/>
</dbReference>
<proteinExistence type="predicted"/>
<sequence length="239" mass="26649">MSALVPSDEDLISESELDETIGRLKNLGNDKDRMRTMKQLVRSSSFTCAQSCKLLQVCQFSGSGVEAAVLLFGKCVDKINWELMLDAFRFQEEKDELKLRVGGVLEIEEEDTEVEQTQVIAGKVVEKQVDPRFLEKKREEDAKKARMAEENRRLAQENEALQGIGELGLERAHDTIETVVEKAAAPAAGGSGGGGGDTSKREMMLTDEQFETTFGMNKEAFVKLPKWKQQNLKKAKGLF</sequence>
<dbReference type="AlphaFoldDB" id="A0A9W7GBW7"/>
<evidence type="ECO:0000313" key="4">
    <source>
        <dbReference type="Proteomes" id="UP001165065"/>
    </source>
</evidence>
<dbReference type="Proteomes" id="UP001165065">
    <property type="component" value="Unassembled WGS sequence"/>
</dbReference>
<evidence type="ECO:0000259" key="2">
    <source>
        <dbReference type="PROSITE" id="PS51089"/>
    </source>
</evidence>
<dbReference type="GO" id="GO:0007010">
    <property type="term" value="P:cytoskeleton organization"/>
    <property type="evidence" value="ECO:0007669"/>
    <property type="project" value="InterPro"/>
</dbReference>
<reference evidence="4" key="1">
    <citation type="journal article" date="2023" name="Commun. Biol.">
        <title>Genome analysis of Parmales, the sister group of diatoms, reveals the evolutionary specialization of diatoms from phago-mixotrophs to photoautotrophs.</title>
        <authorList>
            <person name="Ban H."/>
            <person name="Sato S."/>
            <person name="Yoshikawa S."/>
            <person name="Yamada K."/>
            <person name="Nakamura Y."/>
            <person name="Ichinomiya M."/>
            <person name="Sato N."/>
            <person name="Blanc-Mathieu R."/>
            <person name="Endo H."/>
            <person name="Kuwata A."/>
            <person name="Ogata H."/>
        </authorList>
    </citation>
    <scope>NUCLEOTIDE SEQUENCE [LARGE SCALE GENOMIC DNA]</scope>
</reference>
<protein>
    <recommendedName>
        <fullName evidence="2">HP domain-containing protein</fullName>
    </recommendedName>
</protein>
<dbReference type="PROSITE" id="PS51089">
    <property type="entry name" value="HP"/>
    <property type="match status" value="1"/>
</dbReference>
<feature type="domain" description="HP" evidence="2">
    <location>
        <begin position="168"/>
        <end position="239"/>
    </location>
</feature>
<dbReference type="OrthoDB" id="197273at2759"/>
<dbReference type="Pfam" id="PF14771">
    <property type="entry name" value="DUF4476"/>
    <property type="match status" value="1"/>
</dbReference>